<evidence type="ECO:0000313" key="13">
    <source>
        <dbReference type="EMBL" id="ANN46863.1"/>
    </source>
</evidence>
<dbReference type="EMBL" id="KU055626">
    <property type="protein sequence ID" value="ANN46863.1"/>
    <property type="molecule type" value="mRNA"/>
</dbReference>
<dbReference type="GO" id="GO:0019432">
    <property type="term" value="P:triglyceride biosynthetic process"/>
    <property type="evidence" value="ECO:0007669"/>
    <property type="project" value="TreeGrafter"/>
</dbReference>
<keyword evidence="9 11" id="KW-0472">Membrane</keyword>
<evidence type="ECO:0000256" key="6">
    <source>
        <dbReference type="ARBA" id="ARBA00022824"/>
    </source>
</evidence>
<dbReference type="PANTHER" id="PTHR12317:SF63">
    <property type="entry name" value="DIACYLGLYCEROL O-ACYLTRANSFERASE 2"/>
    <property type="match status" value="1"/>
</dbReference>
<evidence type="ECO:0000256" key="9">
    <source>
        <dbReference type="ARBA" id="ARBA00023136"/>
    </source>
</evidence>
<evidence type="ECO:0000256" key="10">
    <source>
        <dbReference type="ARBA" id="ARBA00023315"/>
    </source>
</evidence>
<feature type="transmembrane region" description="Helical" evidence="11">
    <location>
        <begin position="37"/>
        <end position="61"/>
    </location>
</feature>
<evidence type="ECO:0000256" key="3">
    <source>
        <dbReference type="ARBA" id="ARBA00022516"/>
    </source>
</evidence>
<dbReference type="GO" id="GO:0005789">
    <property type="term" value="C:endoplasmic reticulum membrane"/>
    <property type="evidence" value="ECO:0007669"/>
    <property type="project" value="UniProtKB-SubCell"/>
</dbReference>
<accession>A0A193DVT9</accession>
<keyword evidence="8" id="KW-0443">Lipid metabolism</keyword>
<evidence type="ECO:0000256" key="7">
    <source>
        <dbReference type="ARBA" id="ARBA00022989"/>
    </source>
</evidence>
<organism evidence="13">
    <name type="scientific">Cuphea avigera var. pulcherrima</name>
    <dbReference type="NCBI Taxonomy" id="83566"/>
    <lineage>
        <taxon>Eukaryota</taxon>
        <taxon>Viridiplantae</taxon>
        <taxon>Streptophyta</taxon>
        <taxon>Embryophyta</taxon>
        <taxon>Tracheophyta</taxon>
        <taxon>Spermatophyta</taxon>
        <taxon>Magnoliopsida</taxon>
        <taxon>eudicotyledons</taxon>
        <taxon>Gunneridae</taxon>
        <taxon>Pentapetalae</taxon>
        <taxon>rosids</taxon>
        <taxon>malvids</taxon>
        <taxon>Myrtales</taxon>
        <taxon>Lythraceae</taxon>
        <taxon>Cuphea</taxon>
    </lineage>
</organism>
<dbReference type="PANTHER" id="PTHR12317">
    <property type="entry name" value="DIACYLGLYCEROL O-ACYLTRANSFERASE"/>
    <property type="match status" value="1"/>
</dbReference>
<keyword evidence="6 11" id="KW-0256">Endoplasmic reticulum</keyword>
<protein>
    <recommendedName>
        <fullName evidence="11">Acyltransferase</fullName>
        <ecNumber evidence="11">2.3.1.-</ecNumber>
    </recommendedName>
</protein>
<keyword evidence="4 11" id="KW-0808">Transferase</keyword>
<comment type="similarity">
    <text evidence="2 11">Belongs to the diacylglycerol acyltransferase family.</text>
</comment>
<evidence type="ECO:0000256" key="12">
    <source>
        <dbReference type="SAM" id="MobiDB-lite"/>
    </source>
</evidence>
<keyword evidence="10 13" id="KW-0012">Acyltransferase</keyword>
<dbReference type="EC" id="2.3.1.-" evidence="11"/>
<keyword evidence="3" id="KW-0444">Lipid biosynthesis</keyword>
<name>A0A193DVT9_9MYRT</name>
<sequence>MREETNVKLGEDMQKGQTGPRVFNGEKDFPPSNKLKSLLAVAIWLGSAHFLIFLVISSLLFLPLSKALLVFGLLFALAVIPVDDQSKLGRRFARSLSRHACRYFPVILHVEDIGGFDPNRAYVFGYEPHSVLPIGVVALSDLTGFIPIPISKVLASTAVFHTPFLKQIWTWCGLTPATRENFVSLLQSGCSCIVVPGGVQETFHMEKGSEVAFLKTRRGFVRIAMETGSPLVPVFCYGQSEVYNWWKPKGELFMKIARTIKFSPIFFWGLFRSPVPFQHPIHIVVGKPIQVKRTSNPTAEEVDELHKKFVDAIEDLFERHKEEVGYKDLKLRIL</sequence>
<evidence type="ECO:0000256" key="4">
    <source>
        <dbReference type="ARBA" id="ARBA00022679"/>
    </source>
</evidence>
<keyword evidence="5 11" id="KW-0812">Transmembrane</keyword>
<dbReference type="GO" id="GO:0004144">
    <property type="term" value="F:diacylglycerol O-acyltransferase activity"/>
    <property type="evidence" value="ECO:0007669"/>
    <property type="project" value="TreeGrafter"/>
</dbReference>
<dbReference type="SUPFAM" id="SSF69593">
    <property type="entry name" value="Glycerol-3-phosphate (1)-acyltransferase"/>
    <property type="match status" value="1"/>
</dbReference>
<feature type="compositionally biased region" description="Basic and acidic residues" evidence="12">
    <location>
        <begin position="1"/>
        <end position="14"/>
    </location>
</feature>
<dbReference type="AlphaFoldDB" id="A0A193DVT9"/>
<dbReference type="InterPro" id="IPR007130">
    <property type="entry name" value="DAGAT"/>
</dbReference>
<evidence type="ECO:0000256" key="8">
    <source>
        <dbReference type="ARBA" id="ARBA00023098"/>
    </source>
</evidence>
<keyword evidence="7 11" id="KW-1133">Transmembrane helix</keyword>
<feature type="transmembrane region" description="Helical" evidence="11">
    <location>
        <begin position="67"/>
        <end position="84"/>
    </location>
</feature>
<proteinExistence type="evidence at transcript level"/>
<evidence type="ECO:0000256" key="11">
    <source>
        <dbReference type="RuleBase" id="RU367023"/>
    </source>
</evidence>
<feature type="region of interest" description="Disordered" evidence="12">
    <location>
        <begin position="1"/>
        <end position="27"/>
    </location>
</feature>
<dbReference type="Pfam" id="PF03982">
    <property type="entry name" value="DAGAT"/>
    <property type="match status" value="1"/>
</dbReference>
<reference evidence="13" key="1">
    <citation type="submission" date="2015-11" db="EMBL/GenBank/DDBJ databases">
        <authorList>
            <person name="Zhang Y."/>
            <person name="Guo Z."/>
        </authorList>
    </citation>
    <scope>NUCLEOTIDE SEQUENCE</scope>
</reference>
<evidence type="ECO:0000256" key="1">
    <source>
        <dbReference type="ARBA" id="ARBA00004477"/>
    </source>
</evidence>
<dbReference type="CDD" id="cd07987">
    <property type="entry name" value="LPLAT_MGAT-like"/>
    <property type="match status" value="1"/>
</dbReference>
<comment type="subcellular location">
    <subcellularLocation>
        <location evidence="1 11">Endoplasmic reticulum membrane</location>
        <topology evidence="1 11">Multi-pass membrane protein</topology>
    </subcellularLocation>
</comment>
<evidence type="ECO:0000256" key="5">
    <source>
        <dbReference type="ARBA" id="ARBA00022692"/>
    </source>
</evidence>
<gene>
    <name evidence="13" type="primary">DGAT2A</name>
</gene>
<evidence type="ECO:0000256" key="2">
    <source>
        <dbReference type="ARBA" id="ARBA00005420"/>
    </source>
</evidence>